<feature type="compositionally biased region" description="Low complexity" evidence="1">
    <location>
        <begin position="85"/>
        <end position="114"/>
    </location>
</feature>
<keyword evidence="3" id="KW-1185">Reference proteome</keyword>
<dbReference type="Proteomes" id="UP000267096">
    <property type="component" value="Unassembled WGS sequence"/>
</dbReference>
<name>A0A0M3JHR6_ANISI</name>
<sequence>KKPKPVANGNGTAVAAVKSAPAAAAAAAVVVKKLPPTGKKLPAPTRKPMKTIVEEGPSSKPTAATVKKSPRRSVRISSKADGDIANPANSAPSTSGSGSAAEPAPGSGGSSAAETVRHRSVVGHRRHTIGAGVDRKSAAAGPATKRYFLFLVSIFIDFDLFQRVFGYRILISVLSVSLSVVGRLINESLSVICVA</sequence>
<evidence type="ECO:0000256" key="1">
    <source>
        <dbReference type="SAM" id="MobiDB-lite"/>
    </source>
</evidence>
<dbReference type="EMBL" id="UYRR01015972">
    <property type="protein sequence ID" value="VDK28172.1"/>
    <property type="molecule type" value="Genomic_DNA"/>
</dbReference>
<organism evidence="4">
    <name type="scientific">Anisakis simplex</name>
    <name type="common">Herring worm</name>
    <dbReference type="NCBI Taxonomy" id="6269"/>
    <lineage>
        <taxon>Eukaryota</taxon>
        <taxon>Metazoa</taxon>
        <taxon>Ecdysozoa</taxon>
        <taxon>Nematoda</taxon>
        <taxon>Chromadorea</taxon>
        <taxon>Rhabditida</taxon>
        <taxon>Spirurina</taxon>
        <taxon>Ascaridomorpha</taxon>
        <taxon>Ascaridoidea</taxon>
        <taxon>Anisakidae</taxon>
        <taxon>Anisakis</taxon>
        <taxon>Anisakis simplex complex</taxon>
    </lineage>
</organism>
<dbReference type="WBParaSite" id="ASIM_0000718001-mRNA-1">
    <property type="protein sequence ID" value="ASIM_0000718001-mRNA-1"/>
    <property type="gene ID" value="ASIM_0000718001"/>
</dbReference>
<proteinExistence type="predicted"/>
<evidence type="ECO:0000313" key="2">
    <source>
        <dbReference type="EMBL" id="VDK28172.1"/>
    </source>
</evidence>
<reference evidence="4" key="1">
    <citation type="submission" date="2017-02" db="UniProtKB">
        <authorList>
            <consortium name="WormBaseParasite"/>
        </authorList>
    </citation>
    <scope>IDENTIFICATION</scope>
</reference>
<reference evidence="2 3" key="2">
    <citation type="submission" date="2018-11" db="EMBL/GenBank/DDBJ databases">
        <authorList>
            <consortium name="Pathogen Informatics"/>
        </authorList>
    </citation>
    <scope>NUCLEOTIDE SEQUENCE [LARGE SCALE GENOMIC DNA]</scope>
</reference>
<evidence type="ECO:0000313" key="4">
    <source>
        <dbReference type="WBParaSite" id="ASIM_0000718001-mRNA-1"/>
    </source>
</evidence>
<feature type="region of interest" description="Disordered" evidence="1">
    <location>
        <begin position="31"/>
        <end position="121"/>
    </location>
</feature>
<accession>A0A0M3JHR6</accession>
<gene>
    <name evidence="2" type="ORF">ASIM_LOCUS6947</name>
</gene>
<dbReference type="AlphaFoldDB" id="A0A0M3JHR6"/>
<evidence type="ECO:0000313" key="3">
    <source>
        <dbReference type="Proteomes" id="UP000267096"/>
    </source>
</evidence>
<protein>
    <submittedName>
        <fullName evidence="4">Translation initiation factor if-2</fullName>
    </submittedName>
</protein>